<organism evidence="1 2">
    <name type="scientific">Entomophthora muscae</name>
    <dbReference type="NCBI Taxonomy" id="34485"/>
    <lineage>
        <taxon>Eukaryota</taxon>
        <taxon>Fungi</taxon>
        <taxon>Fungi incertae sedis</taxon>
        <taxon>Zoopagomycota</taxon>
        <taxon>Entomophthoromycotina</taxon>
        <taxon>Entomophthoromycetes</taxon>
        <taxon>Entomophthorales</taxon>
        <taxon>Entomophthoraceae</taxon>
        <taxon>Entomophthora</taxon>
    </lineage>
</organism>
<proteinExistence type="predicted"/>
<gene>
    <name evidence="1" type="ORF">DSO57_1029838</name>
</gene>
<name>A0ACC2ULV5_9FUNG</name>
<evidence type="ECO:0000313" key="1">
    <source>
        <dbReference type="EMBL" id="KAJ9087778.1"/>
    </source>
</evidence>
<keyword evidence="2" id="KW-1185">Reference proteome</keyword>
<comment type="caution">
    <text evidence="1">The sequence shown here is derived from an EMBL/GenBank/DDBJ whole genome shotgun (WGS) entry which is preliminary data.</text>
</comment>
<reference evidence="1" key="1">
    <citation type="submission" date="2022-04" db="EMBL/GenBank/DDBJ databases">
        <title>Genome of the entomopathogenic fungus Entomophthora muscae.</title>
        <authorList>
            <person name="Elya C."/>
            <person name="Lovett B.R."/>
            <person name="Lee E."/>
            <person name="Macias A.M."/>
            <person name="Hajek A.E."/>
            <person name="De Bivort B.L."/>
            <person name="Kasson M.T."/>
            <person name="De Fine Licht H.H."/>
            <person name="Stajich J.E."/>
        </authorList>
    </citation>
    <scope>NUCLEOTIDE SEQUENCE</scope>
    <source>
        <strain evidence="1">Berkeley</strain>
    </source>
</reference>
<evidence type="ECO:0000313" key="2">
    <source>
        <dbReference type="Proteomes" id="UP001165960"/>
    </source>
</evidence>
<protein>
    <submittedName>
        <fullName evidence="1">Uncharacterized protein</fullName>
    </submittedName>
</protein>
<dbReference type="Proteomes" id="UP001165960">
    <property type="component" value="Unassembled WGS sequence"/>
</dbReference>
<sequence length="206" mass="22879">MRNILFFLVLYDMVSCGLVHVGVTTSGIVPSMPILGPGELWTEEGSFTTRNLLGSKLVNRSDDELIQMVGKSIAYSSVVARSDTFFFRGPRLVGPTLKCEPGTMCVIVAKWRKPGGWHLTNWTRPSLRSTMPKIKKHKDKAATYLARVYGPSQTGIVFNAIYWQTTVAISTITYAKRYPTANLTNYTFKTPILLSLDRPNGIIGIS</sequence>
<accession>A0ACC2ULV5</accession>
<dbReference type="EMBL" id="QTSX02000200">
    <property type="protein sequence ID" value="KAJ9087778.1"/>
    <property type="molecule type" value="Genomic_DNA"/>
</dbReference>